<proteinExistence type="predicted"/>
<dbReference type="EMBL" id="VSSQ01073883">
    <property type="protein sequence ID" value="MPN24886.1"/>
    <property type="molecule type" value="Genomic_DNA"/>
</dbReference>
<feature type="region of interest" description="Disordered" evidence="1">
    <location>
        <begin position="43"/>
        <end position="71"/>
    </location>
</feature>
<name>A0A645GFF4_9ZZZZ</name>
<organism evidence="2">
    <name type="scientific">bioreactor metagenome</name>
    <dbReference type="NCBI Taxonomy" id="1076179"/>
    <lineage>
        <taxon>unclassified sequences</taxon>
        <taxon>metagenomes</taxon>
        <taxon>ecological metagenomes</taxon>
    </lineage>
</organism>
<comment type="caution">
    <text evidence="2">The sequence shown here is derived from an EMBL/GenBank/DDBJ whole genome shotgun (WGS) entry which is preliminary data.</text>
</comment>
<evidence type="ECO:0000313" key="2">
    <source>
        <dbReference type="EMBL" id="MPN24886.1"/>
    </source>
</evidence>
<dbReference type="AlphaFoldDB" id="A0A645GFF4"/>
<evidence type="ECO:0000256" key="1">
    <source>
        <dbReference type="SAM" id="MobiDB-lite"/>
    </source>
</evidence>
<reference evidence="2" key="1">
    <citation type="submission" date="2019-08" db="EMBL/GenBank/DDBJ databases">
        <authorList>
            <person name="Kucharzyk K."/>
            <person name="Murdoch R.W."/>
            <person name="Higgins S."/>
            <person name="Loffler F."/>
        </authorList>
    </citation>
    <scope>NUCLEOTIDE SEQUENCE</scope>
</reference>
<accession>A0A645GFF4</accession>
<protein>
    <submittedName>
        <fullName evidence="2">Uncharacterized protein</fullName>
    </submittedName>
</protein>
<sequence>MCVGLSKNGRNTTYSGRYAPEREETRISLKAELGDRLHGPLGRIQAGGEDHYGGLGESLRRGGRGSADGLRRDHVEDLGDRAIITGVTA</sequence>
<gene>
    <name evidence="2" type="ORF">SDC9_172291</name>
</gene>